<name>A0ABR0MNG5_GOSAR</name>
<dbReference type="Proteomes" id="UP001358586">
    <property type="component" value="Chromosome 12"/>
</dbReference>
<evidence type="ECO:0000313" key="2">
    <source>
        <dbReference type="EMBL" id="KAK5774812.1"/>
    </source>
</evidence>
<protein>
    <submittedName>
        <fullName evidence="2">Uncharacterized protein</fullName>
    </submittedName>
</protein>
<comment type="caution">
    <text evidence="2">The sequence shown here is derived from an EMBL/GenBank/DDBJ whole genome shotgun (WGS) entry which is preliminary data.</text>
</comment>
<keyword evidence="3" id="KW-1185">Reference proteome</keyword>
<dbReference type="EMBL" id="JARKNE010000012">
    <property type="protein sequence ID" value="KAK5774812.1"/>
    <property type="molecule type" value="Genomic_DNA"/>
</dbReference>
<sequence>MLSALNGKVVKLEGSMGDVLKEHIQKLKGELIICKAALGNEVLAATPKLNVDVSKPKEFNGMRSAKDVDKFLWGMGQYFHAKRTIDDATKRRHRSIDEKRGGATIGTWEEFQSEKNEFYFLMNGLKPWTKIRITSRGVKELTKAMTIMEFVIDLIPRKDKFNSSKPNEKGNGGGDKEGQVKNSNGGNGNHIMGIGSPTKNRMGH</sequence>
<gene>
    <name evidence="2" type="ORF">PVK06_042671</name>
</gene>
<evidence type="ECO:0000256" key="1">
    <source>
        <dbReference type="SAM" id="MobiDB-lite"/>
    </source>
</evidence>
<feature type="compositionally biased region" description="Basic and acidic residues" evidence="1">
    <location>
        <begin position="159"/>
        <end position="179"/>
    </location>
</feature>
<feature type="region of interest" description="Disordered" evidence="1">
    <location>
        <begin position="159"/>
        <end position="204"/>
    </location>
</feature>
<evidence type="ECO:0000313" key="3">
    <source>
        <dbReference type="Proteomes" id="UP001358586"/>
    </source>
</evidence>
<organism evidence="2 3">
    <name type="scientific">Gossypium arboreum</name>
    <name type="common">Tree cotton</name>
    <name type="synonym">Gossypium nanking</name>
    <dbReference type="NCBI Taxonomy" id="29729"/>
    <lineage>
        <taxon>Eukaryota</taxon>
        <taxon>Viridiplantae</taxon>
        <taxon>Streptophyta</taxon>
        <taxon>Embryophyta</taxon>
        <taxon>Tracheophyta</taxon>
        <taxon>Spermatophyta</taxon>
        <taxon>Magnoliopsida</taxon>
        <taxon>eudicotyledons</taxon>
        <taxon>Gunneridae</taxon>
        <taxon>Pentapetalae</taxon>
        <taxon>rosids</taxon>
        <taxon>malvids</taxon>
        <taxon>Malvales</taxon>
        <taxon>Malvaceae</taxon>
        <taxon>Malvoideae</taxon>
        <taxon>Gossypium</taxon>
    </lineage>
</organism>
<proteinExistence type="predicted"/>
<accession>A0ABR0MNG5</accession>
<reference evidence="2 3" key="1">
    <citation type="submission" date="2023-03" db="EMBL/GenBank/DDBJ databases">
        <title>WGS of Gossypium arboreum.</title>
        <authorList>
            <person name="Yu D."/>
        </authorList>
    </citation>
    <scope>NUCLEOTIDE SEQUENCE [LARGE SCALE GENOMIC DNA]</scope>
    <source>
        <tissue evidence="2">Leaf</tissue>
    </source>
</reference>